<keyword evidence="8 9" id="KW-0472">Membrane</keyword>
<comment type="similarity">
    <text evidence="1 9 11">Belongs to the peptidase A8 family.</text>
</comment>
<accession>A0A8J7AFX6</accession>
<evidence type="ECO:0000256" key="11">
    <source>
        <dbReference type="RuleBase" id="RU004181"/>
    </source>
</evidence>
<evidence type="ECO:0000256" key="6">
    <source>
        <dbReference type="ARBA" id="ARBA00022801"/>
    </source>
</evidence>
<dbReference type="PROSITE" id="PS00855">
    <property type="entry name" value="SPASE_II"/>
    <property type="match status" value="1"/>
</dbReference>
<dbReference type="NCBIfam" id="TIGR00077">
    <property type="entry name" value="lspA"/>
    <property type="match status" value="1"/>
</dbReference>
<dbReference type="EMBL" id="JADEXG010000027">
    <property type="protein sequence ID" value="MBE9078179.1"/>
    <property type="molecule type" value="Genomic_DNA"/>
</dbReference>
<dbReference type="GO" id="GO:0005886">
    <property type="term" value="C:plasma membrane"/>
    <property type="evidence" value="ECO:0007669"/>
    <property type="project" value="UniProtKB-SubCell"/>
</dbReference>
<evidence type="ECO:0000256" key="2">
    <source>
        <dbReference type="ARBA" id="ARBA00022475"/>
    </source>
</evidence>
<comment type="subcellular location">
    <subcellularLocation>
        <location evidence="9">Cell membrane</location>
        <topology evidence="9">Multi-pass membrane protein</topology>
    </subcellularLocation>
</comment>
<keyword evidence="7 9" id="KW-1133">Transmembrane helix</keyword>
<feature type="transmembrane region" description="Helical" evidence="9">
    <location>
        <begin position="67"/>
        <end position="85"/>
    </location>
</feature>
<keyword evidence="5 9" id="KW-0064">Aspartyl protease</keyword>
<dbReference type="GO" id="GO:0006508">
    <property type="term" value="P:proteolysis"/>
    <property type="evidence" value="ECO:0007669"/>
    <property type="project" value="UniProtKB-KW"/>
</dbReference>
<evidence type="ECO:0000256" key="1">
    <source>
        <dbReference type="ARBA" id="ARBA00006139"/>
    </source>
</evidence>
<dbReference type="EC" id="3.4.23.36" evidence="9"/>
<keyword evidence="12" id="KW-0449">Lipoprotein</keyword>
<evidence type="ECO:0000256" key="7">
    <source>
        <dbReference type="ARBA" id="ARBA00022989"/>
    </source>
</evidence>
<proteinExistence type="inferred from homology"/>
<evidence type="ECO:0000313" key="12">
    <source>
        <dbReference type="EMBL" id="MBE9078179.1"/>
    </source>
</evidence>
<keyword evidence="3 9" id="KW-0645">Protease</keyword>
<name>A0A8J7AFX6_9CYAN</name>
<comment type="caution">
    <text evidence="9">Lacks conserved residue(s) required for the propagation of feature annotation.</text>
</comment>
<comment type="caution">
    <text evidence="12">The sequence shown here is derived from an EMBL/GenBank/DDBJ whole genome shotgun (WGS) entry which is preliminary data.</text>
</comment>
<keyword evidence="13" id="KW-1185">Reference proteome</keyword>
<dbReference type="InterPro" id="IPR001872">
    <property type="entry name" value="Peptidase_A8"/>
</dbReference>
<keyword evidence="2 9" id="KW-1003">Cell membrane</keyword>
<organism evidence="12 13">
    <name type="scientific">Vasconcelosia minhoensis LEGE 07310</name>
    <dbReference type="NCBI Taxonomy" id="915328"/>
    <lineage>
        <taxon>Bacteria</taxon>
        <taxon>Bacillati</taxon>
        <taxon>Cyanobacteriota</taxon>
        <taxon>Cyanophyceae</taxon>
        <taxon>Nodosilineales</taxon>
        <taxon>Cymatolegaceae</taxon>
        <taxon>Vasconcelosia</taxon>
        <taxon>Vasconcelosia minhoensis</taxon>
    </lineage>
</organism>
<evidence type="ECO:0000256" key="8">
    <source>
        <dbReference type="ARBA" id="ARBA00023136"/>
    </source>
</evidence>
<protein>
    <recommendedName>
        <fullName evidence="9">Lipoprotein signal peptidase</fullName>
        <ecNumber evidence="9">3.4.23.36</ecNumber>
    </recommendedName>
    <alternativeName>
        <fullName evidence="9">Prolipoprotein signal peptidase</fullName>
    </alternativeName>
    <alternativeName>
        <fullName evidence="9">Signal peptidase II</fullName>
        <shortName evidence="9">SPase II</shortName>
    </alternativeName>
</protein>
<dbReference type="Pfam" id="PF01252">
    <property type="entry name" value="Peptidase_A8"/>
    <property type="match status" value="1"/>
</dbReference>
<evidence type="ECO:0000313" key="13">
    <source>
        <dbReference type="Proteomes" id="UP000636505"/>
    </source>
</evidence>
<comment type="function">
    <text evidence="9 10">This protein specifically catalyzes the removal of signal peptides from prolipoproteins.</text>
</comment>
<keyword evidence="6 9" id="KW-0378">Hydrolase</keyword>
<keyword evidence="4 9" id="KW-0812">Transmembrane</keyword>
<feature type="transmembrane region" description="Helical" evidence="9">
    <location>
        <begin position="137"/>
        <end position="154"/>
    </location>
</feature>
<evidence type="ECO:0000256" key="9">
    <source>
        <dbReference type="HAMAP-Rule" id="MF_00161"/>
    </source>
</evidence>
<dbReference type="PANTHER" id="PTHR33695:SF1">
    <property type="entry name" value="LIPOPROTEIN SIGNAL PEPTIDASE"/>
    <property type="match status" value="1"/>
</dbReference>
<feature type="transmembrane region" description="Helical" evidence="9">
    <location>
        <begin position="40"/>
        <end position="60"/>
    </location>
</feature>
<comment type="pathway">
    <text evidence="9">Protein modification; lipoprotein biosynthesis (signal peptide cleavage).</text>
</comment>
<sequence>MSLRNPLFWLVAVVGLGLDQLTKLLVVQNFELTSPPQSIPLIPGVLNFTYVTNTGAAWSLFSENGEWLRWLSLIVSLGLAFYGLLTRIPTRWEQVGYGLILSGAFGNGIDRLRSGEVVDFIQVFPITRFPVFNLADIWINIGIICLLLTLVLVPEDENGSKRRR</sequence>
<reference evidence="12" key="1">
    <citation type="submission" date="2020-10" db="EMBL/GenBank/DDBJ databases">
        <authorList>
            <person name="Castelo-Branco R."/>
            <person name="Eusebio N."/>
            <person name="Adriana R."/>
            <person name="Vieira A."/>
            <person name="Brugerolle De Fraissinette N."/>
            <person name="Rezende De Castro R."/>
            <person name="Schneider M.P."/>
            <person name="Vasconcelos V."/>
            <person name="Leao P.N."/>
        </authorList>
    </citation>
    <scope>NUCLEOTIDE SEQUENCE</scope>
    <source>
        <strain evidence="12">LEGE 07310</strain>
    </source>
</reference>
<dbReference type="AlphaFoldDB" id="A0A8J7AFX6"/>
<evidence type="ECO:0000256" key="3">
    <source>
        <dbReference type="ARBA" id="ARBA00022670"/>
    </source>
</evidence>
<dbReference type="Proteomes" id="UP000636505">
    <property type="component" value="Unassembled WGS sequence"/>
</dbReference>
<dbReference type="GO" id="GO:0004190">
    <property type="term" value="F:aspartic-type endopeptidase activity"/>
    <property type="evidence" value="ECO:0007669"/>
    <property type="project" value="UniProtKB-UniRule"/>
</dbReference>
<dbReference type="RefSeq" id="WP_193907734.1">
    <property type="nucleotide sequence ID" value="NZ_JADEXG010000027.1"/>
</dbReference>
<evidence type="ECO:0000256" key="10">
    <source>
        <dbReference type="RuleBase" id="RU000594"/>
    </source>
</evidence>
<gene>
    <name evidence="9" type="primary">lspA</name>
    <name evidence="12" type="ORF">IQ241_12900</name>
</gene>
<feature type="active site" evidence="9">
    <location>
        <position position="136"/>
    </location>
</feature>
<dbReference type="UniPathway" id="UPA00665"/>
<dbReference type="PRINTS" id="PR00781">
    <property type="entry name" value="LIPOSIGPTASE"/>
</dbReference>
<comment type="catalytic activity">
    <reaction evidence="9 10">
        <text>Release of signal peptides from bacterial membrane prolipoproteins. Hydrolyzes -Xaa-Yaa-Zaa-|-(S,diacylglyceryl)Cys-, in which Xaa is hydrophobic (preferably Leu), and Yaa (Ala or Ser) and Zaa (Gly or Ala) have small, neutral side chains.</text>
        <dbReference type="EC" id="3.4.23.36"/>
    </reaction>
</comment>
<dbReference type="PANTHER" id="PTHR33695">
    <property type="entry name" value="LIPOPROTEIN SIGNAL PEPTIDASE"/>
    <property type="match status" value="1"/>
</dbReference>
<evidence type="ECO:0000256" key="4">
    <source>
        <dbReference type="ARBA" id="ARBA00022692"/>
    </source>
</evidence>
<evidence type="ECO:0000256" key="5">
    <source>
        <dbReference type="ARBA" id="ARBA00022750"/>
    </source>
</evidence>
<dbReference type="HAMAP" id="MF_00161">
    <property type="entry name" value="LspA"/>
    <property type="match status" value="1"/>
</dbReference>
<feature type="active site" evidence="9">
    <location>
        <position position="119"/>
    </location>
</feature>